<dbReference type="CDD" id="cd04181">
    <property type="entry name" value="NTP_transferase"/>
    <property type="match status" value="1"/>
</dbReference>
<dbReference type="Gene3D" id="3.90.550.10">
    <property type="entry name" value="Spore Coat Polysaccharide Biosynthesis Protein SpsA, Chain A"/>
    <property type="match status" value="1"/>
</dbReference>
<dbReference type="Gene3D" id="2.160.10.10">
    <property type="entry name" value="Hexapeptide repeat proteins"/>
    <property type="match status" value="1"/>
</dbReference>
<dbReference type="Proteomes" id="UP000323884">
    <property type="component" value="Unassembled WGS sequence"/>
</dbReference>
<feature type="domain" description="Nucleotidyl transferase" evidence="1">
    <location>
        <begin position="7"/>
        <end position="236"/>
    </location>
</feature>
<dbReference type="PANTHER" id="PTHR42883">
    <property type="entry name" value="GLUCOSE-1-PHOSPHATE THYMIDYLTRANSFERASE"/>
    <property type="match status" value="1"/>
</dbReference>
<dbReference type="AlphaFoldDB" id="A0A5D8ZEI9"/>
<evidence type="ECO:0000259" key="1">
    <source>
        <dbReference type="Pfam" id="PF00483"/>
    </source>
</evidence>
<dbReference type="GO" id="GO:0016740">
    <property type="term" value="F:transferase activity"/>
    <property type="evidence" value="ECO:0007669"/>
    <property type="project" value="UniProtKB-KW"/>
</dbReference>
<proteinExistence type="predicted"/>
<organism evidence="2 3">
    <name type="scientific">Chryseobacterium panacisoli</name>
    <dbReference type="NCBI Taxonomy" id="1807141"/>
    <lineage>
        <taxon>Bacteria</taxon>
        <taxon>Pseudomonadati</taxon>
        <taxon>Bacteroidota</taxon>
        <taxon>Flavobacteriia</taxon>
        <taxon>Flavobacteriales</taxon>
        <taxon>Weeksellaceae</taxon>
        <taxon>Chryseobacterium group</taxon>
        <taxon>Chryseobacterium</taxon>
    </lineage>
</organism>
<keyword evidence="3" id="KW-1185">Reference proteome</keyword>
<reference evidence="2 3" key="1">
    <citation type="submission" date="2019-08" db="EMBL/GenBank/DDBJ databases">
        <title>Draft genome sequence of Chryseobacterium sp. Gsoil 183.</title>
        <authorList>
            <person name="Im W.-T."/>
        </authorList>
    </citation>
    <scope>NUCLEOTIDE SEQUENCE [LARGE SCALE GENOMIC DNA]</scope>
    <source>
        <strain evidence="2 3">Gsoil 183</strain>
    </source>
</reference>
<dbReference type="RefSeq" id="WP_149389217.1">
    <property type="nucleotide sequence ID" value="NZ_VTRU01000008.1"/>
</dbReference>
<dbReference type="EMBL" id="VTRU01000008">
    <property type="protein sequence ID" value="TZF92522.1"/>
    <property type="molecule type" value="Genomic_DNA"/>
</dbReference>
<sequence length="338" mass="37122">MKIIVPMAGRGSRLRPHTLTVPKPLIPIAGKPIVQRLVEDIAKVAGENIEEVAFIIGDFGPEIERSLIQIAEKLGAKGSIYYQNDPLGTAHAIKCAEQSMQGDIVIAFADTLFRADFQLDKNSDGVIWVKSVEDPSAFGVVKLDNYGFITDFVEKPTTYVSDLAIIGIYYFNSAEKLMEEINYIMDNDIKNGGEYQLTTALENLRSKGAKFTLGKVNDWMDCGNKNATVETNSKILEYERVEMMNHPASAVIENSLIIQPCFIGENVKISNSKVGPGVSLGNNTTVVNSNIENSLIQENTRINHGNLSNSMIGNSAQYFGVAREISLGDYSVLDFLSK</sequence>
<evidence type="ECO:0000313" key="3">
    <source>
        <dbReference type="Proteomes" id="UP000323884"/>
    </source>
</evidence>
<dbReference type="InterPro" id="IPR029044">
    <property type="entry name" value="Nucleotide-diphossugar_trans"/>
</dbReference>
<name>A0A5D8ZEI9_9FLAO</name>
<dbReference type="Pfam" id="PF00483">
    <property type="entry name" value="NTP_transferase"/>
    <property type="match status" value="1"/>
</dbReference>
<comment type="caution">
    <text evidence="2">The sequence shown here is derived from an EMBL/GenBank/DDBJ whole genome shotgun (WGS) entry which is preliminary data.</text>
</comment>
<protein>
    <submittedName>
        <fullName evidence="2">Nucleotidyltransferase</fullName>
    </submittedName>
</protein>
<dbReference type="OrthoDB" id="9803871at2"/>
<gene>
    <name evidence="2" type="ORF">FW781_21025</name>
</gene>
<accession>A0A5D8ZEI9</accession>
<keyword evidence="2" id="KW-0808">Transferase</keyword>
<dbReference type="InterPro" id="IPR005835">
    <property type="entry name" value="NTP_transferase_dom"/>
</dbReference>
<evidence type="ECO:0000313" key="2">
    <source>
        <dbReference type="EMBL" id="TZF92522.1"/>
    </source>
</evidence>
<dbReference type="SUPFAM" id="SSF53448">
    <property type="entry name" value="Nucleotide-diphospho-sugar transferases"/>
    <property type="match status" value="1"/>
</dbReference>
<dbReference type="PANTHER" id="PTHR42883:SF2">
    <property type="entry name" value="THYMIDYLYLTRANSFERASE"/>
    <property type="match status" value="1"/>
</dbReference>